<dbReference type="Gene3D" id="3.30.2350.10">
    <property type="entry name" value="Pseudouridine synthase"/>
    <property type="match status" value="1"/>
</dbReference>
<evidence type="ECO:0000259" key="4">
    <source>
        <dbReference type="Pfam" id="PF01509"/>
    </source>
</evidence>
<evidence type="ECO:0000256" key="1">
    <source>
        <dbReference type="ARBA" id="ARBA00012787"/>
    </source>
</evidence>
<proteinExistence type="inferred from homology"/>
<dbReference type="InterPro" id="IPR014780">
    <property type="entry name" value="tRNA_psdUridine_synth_TruB"/>
</dbReference>
<dbReference type="Gene3D" id="2.30.130.10">
    <property type="entry name" value="PUA domain"/>
    <property type="match status" value="1"/>
</dbReference>
<keyword evidence="3 7" id="KW-0413">Isomerase</keyword>
<organism evidence="7">
    <name type="scientific">hydrothermal vent metagenome</name>
    <dbReference type="NCBI Taxonomy" id="652676"/>
    <lineage>
        <taxon>unclassified sequences</taxon>
        <taxon>metagenomes</taxon>
        <taxon>ecological metagenomes</taxon>
    </lineage>
</organism>
<dbReference type="SUPFAM" id="SSF88697">
    <property type="entry name" value="PUA domain-like"/>
    <property type="match status" value="1"/>
</dbReference>
<dbReference type="Pfam" id="PF01509">
    <property type="entry name" value="TruB_N"/>
    <property type="match status" value="1"/>
</dbReference>
<protein>
    <recommendedName>
        <fullName evidence="1">tRNA pseudouridine(55) synthase</fullName>
        <ecNumber evidence="1">5.4.99.25</ecNumber>
    </recommendedName>
</protein>
<dbReference type="GO" id="GO:1990481">
    <property type="term" value="P:mRNA pseudouridine synthesis"/>
    <property type="evidence" value="ECO:0007669"/>
    <property type="project" value="TreeGrafter"/>
</dbReference>
<sequence length="306" mass="33910">MGRKKNKGRAVHGVLLLDKPLKISSNHALQKVKRLFNAAKAGHTGSLDPLASGMLPICLGEATKISAFLLDADKTYRFKCRLGEKTTTGDAEGEVIESRPYEHIQQQDIEKHLTLLRGDIMQVPPMYSALKQDGKRLYDLARQGIEVARKPRPVSIYSLEILSFENAEVELLAHCSKGTYVRTLAEDLGEMLGCGAYVTELRRTSVGPFKAEMVSMETLERLAEQGAKEGVYTLDDLLSGIDTGIEDWPKVELDADSAYYIKLGQPVQVSRAPTEGKVRIYAQDRFIGTGEIQDDGRVAPKRMMNL</sequence>
<dbReference type="GO" id="GO:0006400">
    <property type="term" value="P:tRNA modification"/>
    <property type="evidence" value="ECO:0007669"/>
    <property type="project" value="TreeGrafter"/>
</dbReference>
<dbReference type="InterPro" id="IPR032819">
    <property type="entry name" value="TruB_C"/>
</dbReference>
<dbReference type="InterPro" id="IPR015240">
    <property type="entry name" value="tRNA_sdUridine_synth_fam1_C"/>
</dbReference>
<evidence type="ECO:0000256" key="3">
    <source>
        <dbReference type="ARBA" id="ARBA00023235"/>
    </source>
</evidence>
<dbReference type="Pfam" id="PF09157">
    <property type="entry name" value="TruB-C_2"/>
    <property type="match status" value="1"/>
</dbReference>
<evidence type="ECO:0000259" key="5">
    <source>
        <dbReference type="Pfam" id="PF09157"/>
    </source>
</evidence>
<feature type="domain" description="Pseudouridine synthase II N-terminal" evidence="4">
    <location>
        <begin position="33"/>
        <end position="181"/>
    </location>
</feature>
<dbReference type="CDD" id="cd02573">
    <property type="entry name" value="PseudoU_synth_EcTruB"/>
    <property type="match status" value="1"/>
</dbReference>
<dbReference type="AlphaFoldDB" id="A0A3B0X952"/>
<evidence type="ECO:0000313" key="7">
    <source>
        <dbReference type="EMBL" id="VAW59992.1"/>
    </source>
</evidence>
<dbReference type="PANTHER" id="PTHR13767:SF2">
    <property type="entry name" value="PSEUDOURIDYLATE SYNTHASE TRUB1"/>
    <property type="match status" value="1"/>
</dbReference>
<feature type="domain" description="tRNA pseudouridylate synthase B C-terminal" evidence="6">
    <location>
        <begin position="182"/>
        <end position="244"/>
    </location>
</feature>
<dbReference type="NCBIfam" id="TIGR00431">
    <property type="entry name" value="TruB"/>
    <property type="match status" value="1"/>
</dbReference>
<dbReference type="InterPro" id="IPR036974">
    <property type="entry name" value="PUA_sf"/>
</dbReference>
<evidence type="ECO:0000256" key="2">
    <source>
        <dbReference type="ARBA" id="ARBA00022694"/>
    </source>
</evidence>
<gene>
    <name evidence="7" type="ORF">MNBD_GAMMA11-1274</name>
</gene>
<dbReference type="FunFam" id="2.30.130.10:FF:000012">
    <property type="entry name" value="tRNA pseudouridine synthase B"/>
    <property type="match status" value="1"/>
</dbReference>
<dbReference type="GO" id="GO:0160148">
    <property type="term" value="F:tRNA pseudouridine(55) synthase activity"/>
    <property type="evidence" value="ECO:0007669"/>
    <property type="project" value="UniProtKB-EC"/>
</dbReference>
<dbReference type="InterPro" id="IPR002501">
    <property type="entry name" value="PsdUridine_synth_N"/>
</dbReference>
<dbReference type="CDD" id="cd21152">
    <property type="entry name" value="PUA_TruB_bacterial"/>
    <property type="match status" value="1"/>
</dbReference>
<dbReference type="InterPro" id="IPR015947">
    <property type="entry name" value="PUA-like_sf"/>
</dbReference>
<dbReference type="EC" id="5.4.99.25" evidence="1"/>
<dbReference type="SUPFAM" id="SSF55120">
    <property type="entry name" value="Pseudouridine synthase"/>
    <property type="match status" value="1"/>
</dbReference>
<dbReference type="HAMAP" id="MF_01080">
    <property type="entry name" value="TruB_bact"/>
    <property type="match status" value="1"/>
</dbReference>
<accession>A0A3B0X952</accession>
<dbReference type="PANTHER" id="PTHR13767">
    <property type="entry name" value="TRNA-PSEUDOURIDINE SYNTHASE"/>
    <property type="match status" value="1"/>
</dbReference>
<dbReference type="InterPro" id="IPR020103">
    <property type="entry name" value="PsdUridine_synth_cat_dom_sf"/>
</dbReference>
<dbReference type="EMBL" id="UOFG01000103">
    <property type="protein sequence ID" value="VAW59992.1"/>
    <property type="molecule type" value="Genomic_DNA"/>
</dbReference>
<name>A0A3B0X952_9ZZZZ</name>
<evidence type="ECO:0000259" key="6">
    <source>
        <dbReference type="Pfam" id="PF16198"/>
    </source>
</evidence>
<dbReference type="GO" id="GO:0003723">
    <property type="term" value="F:RNA binding"/>
    <property type="evidence" value="ECO:0007669"/>
    <property type="project" value="InterPro"/>
</dbReference>
<keyword evidence="2" id="KW-0819">tRNA processing</keyword>
<dbReference type="Pfam" id="PF16198">
    <property type="entry name" value="TruB_C_2"/>
    <property type="match status" value="1"/>
</dbReference>
<feature type="domain" description="tRNA pseudouridine synthase II TruB subfamily 1 C-terminal" evidence="5">
    <location>
        <begin position="249"/>
        <end position="303"/>
    </location>
</feature>
<reference evidence="7" key="1">
    <citation type="submission" date="2018-06" db="EMBL/GenBank/DDBJ databases">
        <authorList>
            <person name="Zhirakovskaya E."/>
        </authorList>
    </citation>
    <scope>NUCLEOTIDE SEQUENCE</scope>
</reference>